<organism evidence="1 2">
    <name type="scientific">Phaeospirillum tilakii</name>
    <dbReference type="NCBI Taxonomy" id="741673"/>
    <lineage>
        <taxon>Bacteria</taxon>
        <taxon>Pseudomonadati</taxon>
        <taxon>Pseudomonadota</taxon>
        <taxon>Alphaproteobacteria</taxon>
        <taxon>Rhodospirillales</taxon>
        <taxon>Rhodospirillaceae</taxon>
        <taxon>Phaeospirillum</taxon>
    </lineage>
</organism>
<dbReference type="InterPro" id="IPR027417">
    <property type="entry name" value="P-loop_NTPase"/>
</dbReference>
<dbReference type="PROSITE" id="PS50890">
    <property type="entry name" value="PUA"/>
    <property type="match status" value="1"/>
</dbReference>
<dbReference type="NCBIfam" id="NF042913">
    <property type="entry name" value="CyRepA1"/>
    <property type="match status" value="1"/>
</dbReference>
<comment type="caution">
    <text evidence="1">The sequence shown here is derived from an EMBL/GenBank/DDBJ whole genome shotgun (WGS) entry which is preliminary data.</text>
</comment>
<gene>
    <name evidence="1" type="ORF">ACFSNB_05035</name>
</gene>
<evidence type="ECO:0000313" key="1">
    <source>
        <dbReference type="EMBL" id="MFD2233162.1"/>
    </source>
</evidence>
<evidence type="ECO:0000313" key="2">
    <source>
        <dbReference type="Proteomes" id="UP001597296"/>
    </source>
</evidence>
<dbReference type="Proteomes" id="UP001597296">
    <property type="component" value="Unassembled WGS sequence"/>
</dbReference>
<proteinExistence type="predicted"/>
<dbReference type="InterPro" id="IPR049996">
    <property type="entry name" value="Slr7037-like"/>
</dbReference>
<dbReference type="EMBL" id="JBHUIY010000006">
    <property type="protein sequence ID" value="MFD2233162.1"/>
    <property type="molecule type" value="Genomic_DNA"/>
</dbReference>
<dbReference type="RefSeq" id="WP_377314942.1">
    <property type="nucleotide sequence ID" value="NZ_JBHUIY010000006.1"/>
</dbReference>
<sequence length="1114" mass="121482">MTAAPFLDWCGRHYSTPEDLLAAFFPSAQAAAAQVGARLDELPKLDGRRHYLPALNGRRDQKQFYIASLTEDRDGTVWPAITFKSFRHGGQTLFWKPRDEAWGQFSRDPGLGEANDNQPQVEAYRAAVEATRQAQAAQAAARDRQQEDGHRAAAEAARAAWEQAIPSEDHPYLTRKRIAVPGLRVARIDCRAQLWGGAERGWCDVPAVRAGDLLVPMHDEAGRLVNLQRIDAGGRKRFILGGRAHGCHFEIPGGSGRRVLVEGLATGATWHRGSGDTVIVAFSAGALPLVASYARADLVAADNDTSGTGEKAARETGLPVLMPWRGGQDWNDAGWEAVRAAIVNANAEAFTSPRSLPAVALEGREATWWGKLAAAESAGDVAALAWAIARRVSARCPHVFSLEELLGRLHDTAPAGLLHPDSLRAIGEDRRKRLEQRKQCALSAVAISPDVMGRHDVETVATLPSLSAADYHGVILLNAPMGSGKTQRIGAPFAAWAKQQPGRFVAICHRQSLVDELALRLGCRHYQDVPADLAPSVEALATCLPSIVKADHAPILGKVRFVFLDEIAQVLRSLASKVTVADGKSPADVFHALRDLVRKAECVIGADAGMDDRVIAFLEACRPGERFRIIHLPHRNEGLAVKFGFGQDAQVTAYGEAQARLSAGERLWVGCGEKSRAIEVARVLEAGGARVLLLHGDNRNNPEQAKFWQDPEGVSRTYDAVVHTGVISSGLSIEHRETGPYFSHGLLFANGATITPADAMQMLRRVRYLRSWTIVVLANNRRDIDHAAAITAGMEEAAAREGLAVTHASDFDHFVAKVEADHATQRADFAAGLWWGLEHQGFRVERLPLVVDEALGAEVKAVRAAIREQGRSAILAAPDLSDAEAALLRDIPRPTEAERLALLRHRIKTDLGVDDVDEAALEVWDEGRGPRRMDRFSAGVLGLADPRDPASGDLALHRFERARVLAYRALLAGVTMRSGLRITPELATHLLGRVIERRYLLAYLAIVPAKWARYVGVDRNGQPGALPMPAYPLRDVREIFERMGLECRRRRNQHKAAVGATSPDICLEDIPPSGTQRRAIVATETWHEITAESWNRIARQAASRNRCRPVEGVG</sequence>
<name>A0ABW5CB33_9PROT</name>
<dbReference type="SUPFAM" id="SSF52540">
    <property type="entry name" value="P-loop containing nucleoside triphosphate hydrolases"/>
    <property type="match status" value="1"/>
</dbReference>
<accession>A0ABW5CB33</accession>
<protein>
    <submittedName>
        <fullName evidence="1">Plasmid replication protein, CyRepA1 family</fullName>
    </submittedName>
</protein>
<dbReference type="PANTHER" id="PTHR34985">
    <property type="entry name" value="SLR0554 PROTEIN"/>
    <property type="match status" value="1"/>
</dbReference>
<dbReference type="PANTHER" id="PTHR34985:SF1">
    <property type="entry name" value="SLR0554 PROTEIN"/>
    <property type="match status" value="1"/>
</dbReference>
<keyword evidence="2" id="KW-1185">Reference proteome</keyword>
<reference evidence="2" key="1">
    <citation type="journal article" date="2019" name="Int. J. Syst. Evol. Microbiol.">
        <title>The Global Catalogue of Microorganisms (GCM) 10K type strain sequencing project: providing services to taxonomists for standard genome sequencing and annotation.</title>
        <authorList>
            <consortium name="The Broad Institute Genomics Platform"/>
            <consortium name="The Broad Institute Genome Sequencing Center for Infectious Disease"/>
            <person name="Wu L."/>
            <person name="Ma J."/>
        </authorList>
    </citation>
    <scope>NUCLEOTIDE SEQUENCE [LARGE SCALE GENOMIC DNA]</scope>
    <source>
        <strain evidence="2">KCTC 15012</strain>
    </source>
</reference>